<dbReference type="EMBL" id="JAGKQM010000016">
    <property type="protein sequence ID" value="KAH0872561.1"/>
    <property type="molecule type" value="Genomic_DNA"/>
</dbReference>
<protein>
    <submittedName>
        <fullName evidence="2">Uncharacterized protein</fullName>
    </submittedName>
</protein>
<feature type="region of interest" description="Disordered" evidence="1">
    <location>
        <begin position="184"/>
        <end position="214"/>
    </location>
</feature>
<name>A0ABQ7YXB5_BRANA</name>
<evidence type="ECO:0000313" key="3">
    <source>
        <dbReference type="Proteomes" id="UP000824890"/>
    </source>
</evidence>
<reference evidence="2 3" key="1">
    <citation type="submission" date="2021-05" db="EMBL/GenBank/DDBJ databases">
        <title>Genome Assembly of Synthetic Allotetraploid Brassica napus Reveals Homoeologous Exchanges between Subgenomes.</title>
        <authorList>
            <person name="Davis J.T."/>
        </authorList>
    </citation>
    <scope>NUCLEOTIDE SEQUENCE [LARGE SCALE GENOMIC DNA]</scope>
    <source>
        <strain evidence="3">cv. Da-Ae</strain>
        <tissue evidence="2">Seedling</tissue>
    </source>
</reference>
<organism evidence="2 3">
    <name type="scientific">Brassica napus</name>
    <name type="common">Rape</name>
    <dbReference type="NCBI Taxonomy" id="3708"/>
    <lineage>
        <taxon>Eukaryota</taxon>
        <taxon>Viridiplantae</taxon>
        <taxon>Streptophyta</taxon>
        <taxon>Embryophyta</taxon>
        <taxon>Tracheophyta</taxon>
        <taxon>Spermatophyta</taxon>
        <taxon>Magnoliopsida</taxon>
        <taxon>eudicotyledons</taxon>
        <taxon>Gunneridae</taxon>
        <taxon>Pentapetalae</taxon>
        <taxon>rosids</taxon>
        <taxon>malvids</taxon>
        <taxon>Brassicales</taxon>
        <taxon>Brassicaceae</taxon>
        <taxon>Brassiceae</taxon>
        <taxon>Brassica</taxon>
    </lineage>
</organism>
<evidence type="ECO:0000313" key="2">
    <source>
        <dbReference type="EMBL" id="KAH0872561.1"/>
    </source>
</evidence>
<dbReference type="Proteomes" id="UP000824890">
    <property type="component" value="Unassembled WGS sequence"/>
</dbReference>
<accession>A0ABQ7YXB5</accession>
<keyword evidence="3" id="KW-1185">Reference proteome</keyword>
<evidence type="ECO:0000256" key="1">
    <source>
        <dbReference type="SAM" id="MobiDB-lite"/>
    </source>
</evidence>
<proteinExistence type="predicted"/>
<gene>
    <name evidence="2" type="ORF">HID58_069923</name>
</gene>
<sequence length="214" mass="23970">MIIMIRLFKSGTCMEMILAFHNFCIISCRMSTPSPVRLFCGAWRRNDDGYWIFQRKPSDLGYRVLIKPTETFEGLETIIRDRYNLKPETPLSLAYHPPEWMLEPEGTRTPPTTITKTSEVEAMMRLPFLFLTKTTFSIGGATFVFSGLDDRELVASKKVLEEIFNEQELVGIYRAHLEIEKAKQDRCGNGASGSGSAAPVAKEESGSSPSGSDA</sequence>
<comment type="caution">
    <text evidence="2">The sequence shown here is derived from an EMBL/GenBank/DDBJ whole genome shotgun (WGS) entry which is preliminary data.</text>
</comment>